<evidence type="ECO:0000313" key="2">
    <source>
        <dbReference type="Proteomes" id="UP001144978"/>
    </source>
</evidence>
<evidence type="ECO:0000313" key="1">
    <source>
        <dbReference type="EMBL" id="KAJ3004339.1"/>
    </source>
</evidence>
<organism evidence="1 2">
    <name type="scientific">Trametes sanguinea</name>
    <dbReference type="NCBI Taxonomy" id="158606"/>
    <lineage>
        <taxon>Eukaryota</taxon>
        <taxon>Fungi</taxon>
        <taxon>Dikarya</taxon>
        <taxon>Basidiomycota</taxon>
        <taxon>Agaricomycotina</taxon>
        <taxon>Agaricomycetes</taxon>
        <taxon>Polyporales</taxon>
        <taxon>Polyporaceae</taxon>
        <taxon>Trametes</taxon>
    </lineage>
</organism>
<keyword evidence="2" id="KW-1185">Reference proteome</keyword>
<accession>A0ACC1Q073</accession>
<protein>
    <submittedName>
        <fullName evidence="1">Uncharacterized protein</fullName>
    </submittedName>
</protein>
<proteinExistence type="predicted"/>
<sequence>MLTRISTSDCSRTAHPLNSEDSLVCDSKSCVDHIIHQRSLVLPPSTPRWPANSPRPSLVIYADRSSYPSQREHRVLMAHTLDPRNQDGLGRIVVVSWLPNGICVPIPLCRDVCRRTLEQRQWEEVRLMCRNIAPLQWAQASPANGPQPPTPGVDAARGAYPRRLINSYKRSGAGGLSGHFPTSLSFSSRSLSFHRLEARRARFSEPVAHSFEELCSLHLVLPFLPFFQCTLPHARSLLTT</sequence>
<comment type="caution">
    <text evidence="1">The sequence shown here is derived from an EMBL/GenBank/DDBJ whole genome shotgun (WGS) entry which is preliminary data.</text>
</comment>
<name>A0ACC1Q073_9APHY</name>
<gene>
    <name evidence="1" type="ORF">NUW54_g4860</name>
</gene>
<reference evidence="1" key="1">
    <citation type="submission" date="2022-08" db="EMBL/GenBank/DDBJ databases">
        <title>Genome Sequence of Pycnoporus sanguineus.</title>
        <authorList>
            <person name="Buettner E."/>
        </authorList>
    </citation>
    <scope>NUCLEOTIDE SEQUENCE</scope>
    <source>
        <strain evidence="1">CG-C14</strain>
    </source>
</reference>
<dbReference type="Proteomes" id="UP001144978">
    <property type="component" value="Unassembled WGS sequence"/>
</dbReference>
<dbReference type="EMBL" id="JANSHE010001143">
    <property type="protein sequence ID" value="KAJ3004339.1"/>
    <property type="molecule type" value="Genomic_DNA"/>
</dbReference>